<keyword evidence="7 13" id="KW-0791">Threonine biosynthesis</keyword>
<keyword evidence="13" id="KW-0963">Cytoplasm</keyword>
<evidence type="ECO:0000313" key="16">
    <source>
        <dbReference type="EMBL" id="MBM6753691.1"/>
    </source>
</evidence>
<keyword evidence="10 13" id="KW-0067">ATP-binding</keyword>
<evidence type="ECO:0000256" key="3">
    <source>
        <dbReference type="ARBA" id="ARBA00012078"/>
    </source>
</evidence>
<evidence type="ECO:0000256" key="4">
    <source>
        <dbReference type="ARBA" id="ARBA00017858"/>
    </source>
</evidence>
<feature type="binding site" evidence="13">
    <location>
        <begin position="78"/>
        <end position="88"/>
    </location>
    <ligand>
        <name>ATP</name>
        <dbReference type="ChEBI" id="CHEBI:30616"/>
    </ligand>
</feature>
<dbReference type="InterPro" id="IPR006203">
    <property type="entry name" value="GHMP_knse_ATP-bd_CS"/>
</dbReference>
<comment type="subcellular location">
    <subcellularLocation>
        <location evidence="13">Cytoplasm</location>
    </subcellularLocation>
</comment>
<dbReference type="EMBL" id="JACJJQ010000008">
    <property type="protein sequence ID" value="MBM6753691.1"/>
    <property type="molecule type" value="Genomic_DNA"/>
</dbReference>
<name>A0ABS2EMV3_9LACO</name>
<evidence type="ECO:0000313" key="17">
    <source>
        <dbReference type="Proteomes" id="UP000776629"/>
    </source>
</evidence>
<comment type="caution">
    <text evidence="16">The sequence shown here is derived from an EMBL/GenBank/DDBJ whole genome shotgun (WGS) entry which is preliminary data.</text>
</comment>
<evidence type="ECO:0000256" key="6">
    <source>
        <dbReference type="ARBA" id="ARBA00022679"/>
    </source>
</evidence>
<evidence type="ECO:0000256" key="1">
    <source>
        <dbReference type="ARBA" id="ARBA00005015"/>
    </source>
</evidence>
<accession>A0ABS2EMV3</accession>
<evidence type="ECO:0000256" key="13">
    <source>
        <dbReference type="HAMAP-Rule" id="MF_00384"/>
    </source>
</evidence>
<dbReference type="Gene3D" id="3.30.70.890">
    <property type="entry name" value="GHMP kinase, C-terminal domain"/>
    <property type="match status" value="1"/>
</dbReference>
<dbReference type="Gene3D" id="3.30.230.10">
    <property type="match status" value="1"/>
</dbReference>
<proteinExistence type="inferred from homology"/>
<evidence type="ECO:0000256" key="8">
    <source>
        <dbReference type="ARBA" id="ARBA00022741"/>
    </source>
</evidence>
<sequence>MQIRVPASSANFGPGFDSIGVALKQYLNLAVLEPTTTWEVEHDLPHVPHNEQNLIIKAALTVEPTLPPHHLLVQSKIPLAHGLGSSSTAIVAGIELANQLASLKLTSMEKVQLAAQIEGHPDNVAPAILGGVVIGTSLKDQFITYQVPTPPFTFLAYVPKNNLATSVSRAVLPSQIERSVAVRGSSIANALVAALFSRQYEMIGPLIEGDQFHEAARAKLVPELAMIRQIGHEVGAIATYLSGAGPTVMTLIAPHLMPAFQNRLLQANLTAPLLELAVDQNGVMVTV</sequence>
<dbReference type="SUPFAM" id="SSF55060">
    <property type="entry name" value="GHMP Kinase, C-terminal domain"/>
    <property type="match status" value="1"/>
</dbReference>
<dbReference type="RefSeq" id="WP_204776134.1">
    <property type="nucleotide sequence ID" value="NZ_JACJJQ010000008.1"/>
</dbReference>
<evidence type="ECO:0000256" key="5">
    <source>
        <dbReference type="ARBA" id="ARBA00022605"/>
    </source>
</evidence>
<evidence type="ECO:0000256" key="9">
    <source>
        <dbReference type="ARBA" id="ARBA00022777"/>
    </source>
</evidence>
<dbReference type="InterPro" id="IPR000870">
    <property type="entry name" value="Homoserine_kinase"/>
</dbReference>
<dbReference type="EC" id="2.7.1.39" evidence="3 13"/>
<keyword evidence="8 13" id="KW-0547">Nucleotide-binding</keyword>
<gene>
    <name evidence="13" type="primary">thrB</name>
    <name evidence="16" type="ORF">H5993_02800</name>
</gene>
<dbReference type="PRINTS" id="PR00958">
    <property type="entry name" value="HOMSERKINASE"/>
</dbReference>
<evidence type="ECO:0000256" key="7">
    <source>
        <dbReference type="ARBA" id="ARBA00022697"/>
    </source>
</evidence>
<evidence type="ECO:0000256" key="12">
    <source>
        <dbReference type="ARBA" id="ARBA00049954"/>
    </source>
</evidence>
<evidence type="ECO:0000259" key="14">
    <source>
        <dbReference type="Pfam" id="PF00288"/>
    </source>
</evidence>
<protein>
    <recommendedName>
        <fullName evidence="4 13">Homoserine kinase</fullName>
        <shortName evidence="13">HK</shortName>
        <shortName evidence="13">HSK</shortName>
        <ecNumber evidence="3 13">2.7.1.39</ecNumber>
    </recommendedName>
</protein>
<dbReference type="SUPFAM" id="SSF54211">
    <property type="entry name" value="Ribosomal protein S5 domain 2-like"/>
    <property type="match status" value="1"/>
</dbReference>
<keyword evidence="9 13" id="KW-0418">Kinase</keyword>
<keyword evidence="6 13" id="KW-0808">Transferase</keyword>
<comment type="catalytic activity">
    <reaction evidence="11 13">
        <text>L-homoserine + ATP = O-phospho-L-homoserine + ADP + H(+)</text>
        <dbReference type="Rhea" id="RHEA:13985"/>
        <dbReference type="ChEBI" id="CHEBI:15378"/>
        <dbReference type="ChEBI" id="CHEBI:30616"/>
        <dbReference type="ChEBI" id="CHEBI:57476"/>
        <dbReference type="ChEBI" id="CHEBI:57590"/>
        <dbReference type="ChEBI" id="CHEBI:456216"/>
        <dbReference type="EC" id="2.7.1.39"/>
    </reaction>
</comment>
<dbReference type="NCBIfam" id="TIGR00191">
    <property type="entry name" value="thrB"/>
    <property type="match status" value="1"/>
</dbReference>
<dbReference type="InterPro" id="IPR006204">
    <property type="entry name" value="GHMP_kinase_N_dom"/>
</dbReference>
<keyword evidence="17" id="KW-1185">Reference proteome</keyword>
<evidence type="ECO:0000256" key="2">
    <source>
        <dbReference type="ARBA" id="ARBA00007370"/>
    </source>
</evidence>
<comment type="function">
    <text evidence="12 13">Catalyzes the ATP-dependent phosphorylation of L-homoserine to L-homoserine phosphate.</text>
</comment>
<evidence type="ECO:0000259" key="15">
    <source>
        <dbReference type="Pfam" id="PF08544"/>
    </source>
</evidence>
<reference evidence="16 17" key="1">
    <citation type="journal article" date="2021" name="Sci. Rep.">
        <title>The distribution of antibiotic resistance genes in chicken gut microbiota commensals.</title>
        <authorList>
            <person name="Juricova H."/>
            <person name="Matiasovicova J."/>
            <person name="Kubasova T."/>
            <person name="Cejkova D."/>
            <person name="Rychlik I."/>
        </authorList>
    </citation>
    <scope>NUCLEOTIDE SEQUENCE [LARGE SCALE GENOMIC DNA]</scope>
    <source>
        <strain evidence="16 17">An810</strain>
    </source>
</reference>
<keyword evidence="5 13" id="KW-0028">Amino-acid biosynthesis</keyword>
<comment type="pathway">
    <text evidence="1 13">Amino-acid biosynthesis; L-threonine biosynthesis; L-threonine from L-aspartate: step 4/5.</text>
</comment>
<dbReference type="HAMAP" id="MF_00384">
    <property type="entry name" value="Homoser_kinase"/>
    <property type="match status" value="1"/>
</dbReference>
<feature type="domain" description="GHMP kinase C-terminal" evidence="15">
    <location>
        <begin position="192"/>
        <end position="252"/>
    </location>
</feature>
<dbReference type="Proteomes" id="UP000776629">
    <property type="component" value="Unassembled WGS sequence"/>
</dbReference>
<dbReference type="InterPro" id="IPR014721">
    <property type="entry name" value="Ribsml_uS5_D2-typ_fold_subgr"/>
</dbReference>
<evidence type="ECO:0000256" key="11">
    <source>
        <dbReference type="ARBA" id="ARBA00049375"/>
    </source>
</evidence>
<feature type="domain" description="GHMP kinase N-terminal" evidence="14">
    <location>
        <begin position="53"/>
        <end position="131"/>
    </location>
</feature>
<dbReference type="GO" id="GO:0004413">
    <property type="term" value="F:homoserine kinase activity"/>
    <property type="evidence" value="ECO:0007669"/>
    <property type="project" value="UniProtKB-EC"/>
</dbReference>
<evidence type="ECO:0000256" key="10">
    <source>
        <dbReference type="ARBA" id="ARBA00022840"/>
    </source>
</evidence>
<organism evidence="16 17">
    <name type="scientific">Limosilactobacillus alvi</name>
    <dbReference type="NCBI Taxonomy" id="990412"/>
    <lineage>
        <taxon>Bacteria</taxon>
        <taxon>Bacillati</taxon>
        <taxon>Bacillota</taxon>
        <taxon>Bacilli</taxon>
        <taxon>Lactobacillales</taxon>
        <taxon>Lactobacillaceae</taxon>
        <taxon>Limosilactobacillus</taxon>
    </lineage>
</organism>
<dbReference type="InterPro" id="IPR013750">
    <property type="entry name" value="GHMP_kinase_C_dom"/>
</dbReference>
<dbReference type="InterPro" id="IPR036554">
    <property type="entry name" value="GHMP_kinase_C_sf"/>
</dbReference>
<dbReference type="PROSITE" id="PS00627">
    <property type="entry name" value="GHMP_KINASES_ATP"/>
    <property type="match status" value="1"/>
</dbReference>
<dbReference type="PIRSF" id="PIRSF000676">
    <property type="entry name" value="Homoser_kin"/>
    <property type="match status" value="1"/>
</dbReference>
<dbReference type="Pfam" id="PF00288">
    <property type="entry name" value="GHMP_kinases_N"/>
    <property type="match status" value="1"/>
</dbReference>
<dbReference type="PANTHER" id="PTHR20861:SF1">
    <property type="entry name" value="HOMOSERINE KINASE"/>
    <property type="match status" value="1"/>
</dbReference>
<comment type="similarity">
    <text evidence="2 13">Belongs to the GHMP kinase family. Homoserine kinase subfamily.</text>
</comment>
<dbReference type="Pfam" id="PF08544">
    <property type="entry name" value="GHMP_kinases_C"/>
    <property type="match status" value="1"/>
</dbReference>
<dbReference type="InterPro" id="IPR020568">
    <property type="entry name" value="Ribosomal_Su5_D2-typ_SF"/>
</dbReference>
<dbReference type="PANTHER" id="PTHR20861">
    <property type="entry name" value="HOMOSERINE/4-DIPHOSPHOCYTIDYL-2-C-METHYL-D-ERYTHRITOL KINASE"/>
    <property type="match status" value="1"/>
</dbReference>